<dbReference type="Proteomes" id="UP001163823">
    <property type="component" value="Chromosome 11"/>
</dbReference>
<sequence>MSAAVSGSKRSFFEDLHPSPPVFERLRCSSSTSPIRFSAPTLVDQLRAMFPHMEPQLLDRALQECGNDIDAAIKSLHELCLGSASENSLPAEGSDTNVEQGTLKIDGNTFAFEDPSALDNLPLDGTEWVDLFVREMMSVISVDDTRARVARMLEILEKSISARASVETTQIFQKENSILKEQIEGLVRENTILKRAVSIEHERQREYEDKNQEL</sequence>
<proteinExistence type="predicted"/>
<organism evidence="2 3">
    <name type="scientific">Quillaja saponaria</name>
    <name type="common">Soap bark tree</name>
    <dbReference type="NCBI Taxonomy" id="32244"/>
    <lineage>
        <taxon>Eukaryota</taxon>
        <taxon>Viridiplantae</taxon>
        <taxon>Streptophyta</taxon>
        <taxon>Embryophyta</taxon>
        <taxon>Tracheophyta</taxon>
        <taxon>Spermatophyta</taxon>
        <taxon>Magnoliopsida</taxon>
        <taxon>eudicotyledons</taxon>
        <taxon>Gunneridae</taxon>
        <taxon>Pentapetalae</taxon>
        <taxon>rosids</taxon>
        <taxon>fabids</taxon>
        <taxon>Fabales</taxon>
        <taxon>Quillajaceae</taxon>
        <taxon>Quillaja</taxon>
    </lineage>
</organism>
<dbReference type="EMBL" id="JARAOO010000011">
    <property type="protein sequence ID" value="KAJ7951910.1"/>
    <property type="molecule type" value="Genomic_DNA"/>
</dbReference>
<keyword evidence="3" id="KW-1185">Reference proteome</keyword>
<gene>
    <name evidence="2" type="ORF">O6P43_027888</name>
</gene>
<dbReference type="AlphaFoldDB" id="A0AAD7L788"/>
<feature type="domain" description="CUE" evidence="1">
    <location>
        <begin position="38"/>
        <end position="84"/>
    </location>
</feature>
<dbReference type="InterPro" id="IPR009060">
    <property type="entry name" value="UBA-like_sf"/>
</dbReference>
<dbReference type="SUPFAM" id="SSF46934">
    <property type="entry name" value="UBA-like"/>
    <property type="match status" value="1"/>
</dbReference>
<dbReference type="PANTHER" id="PTHR31245:SF20">
    <property type="entry name" value="F18B13.13 PROTEIN"/>
    <property type="match status" value="1"/>
</dbReference>
<accession>A0AAD7L788</accession>
<dbReference type="Pfam" id="PF02845">
    <property type="entry name" value="CUE"/>
    <property type="match status" value="1"/>
</dbReference>
<evidence type="ECO:0000313" key="3">
    <source>
        <dbReference type="Proteomes" id="UP001163823"/>
    </source>
</evidence>
<protein>
    <submittedName>
        <fullName evidence="2">Ubiquitin system component Cue</fullName>
    </submittedName>
</protein>
<dbReference type="PROSITE" id="PS51140">
    <property type="entry name" value="CUE"/>
    <property type="match status" value="1"/>
</dbReference>
<evidence type="ECO:0000313" key="2">
    <source>
        <dbReference type="EMBL" id="KAJ7951910.1"/>
    </source>
</evidence>
<comment type="caution">
    <text evidence="2">The sequence shown here is derived from an EMBL/GenBank/DDBJ whole genome shotgun (WGS) entry which is preliminary data.</text>
</comment>
<dbReference type="CDD" id="cd14279">
    <property type="entry name" value="CUE"/>
    <property type="match status" value="1"/>
</dbReference>
<dbReference type="Gene3D" id="1.10.8.10">
    <property type="entry name" value="DNA helicase RuvA subunit, C-terminal domain"/>
    <property type="match status" value="1"/>
</dbReference>
<dbReference type="InterPro" id="IPR003892">
    <property type="entry name" value="CUE"/>
</dbReference>
<evidence type="ECO:0000259" key="1">
    <source>
        <dbReference type="PROSITE" id="PS51140"/>
    </source>
</evidence>
<dbReference type="PANTHER" id="PTHR31245">
    <property type="entry name" value="UBIQUITIN SYSTEM COMPONENT CUE PROTEIN"/>
    <property type="match status" value="1"/>
</dbReference>
<dbReference type="GO" id="GO:0043130">
    <property type="term" value="F:ubiquitin binding"/>
    <property type="evidence" value="ECO:0007669"/>
    <property type="project" value="InterPro"/>
</dbReference>
<name>A0AAD7L788_QUISA</name>
<reference evidence="2" key="1">
    <citation type="journal article" date="2023" name="Science">
        <title>Elucidation of the pathway for biosynthesis of saponin adjuvants from the soapbark tree.</title>
        <authorList>
            <person name="Reed J."/>
            <person name="Orme A."/>
            <person name="El-Demerdash A."/>
            <person name="Owen C."/>
            <person name="Martin L.B.B."/>
            <person name="Misra R.C."/>
            <person name="Kikuchi S."/>
            <person name="Rejzek M."/>
            <person name="Martin A.C."/>
            <person name="Harkess A."/>
            <person name="Leebens-Mack J."/>
            <person name="Louveau T."/>
            <person name="Stephenson M.J."/>
            <person name="Osbourn A."/>
        </authorList>
    </citation>
    <scope>NUCLEOTIDE SEQUENCE</scope>
    <source>
        <strain evidence="2">S10</strain>
    </source>
</reference>